<dbReference type="InterPro" id="IPR004114">
    <property type="entry name" value="THUMP_dom"/>
</dbReference>
<evidence type="ECO:0000256" key="2">
    <source>
        <dbReference type="ARBA" id="ARBA00022490"/>
    </source>
</evidence>
<dbReference type="GO" id="GO:0009228">
    <property type="term" value="P:thiamine biosynthetic process"/>
    <property type="evidence" value="ECO:0007669"/>
    <property type="project" value="UniProtKB-KW"/>
</dbReference>
<evidence type="ECO:0000256" key="3">
    <source>
        <dbReference type="ARBA" id="ARBA00022555"/>
    </source>
</evidence>
<dbReference type="EMBL" id="CP091092">
    <property type="protein sequence ID" value="WFN37503.1"/>
    <property type="molecule type" value="Genomic_DNA"/>
</dbReference>
<dbReference type="InterPro" id="IPR049962">
    <property type="entry name" value="THUMP_ThiI"/>
</dbReference>
<evidence type="ECO:0000256" key="1">
    <source>
        <dbReference type="ARBA" id="ARBA00004496"/>
    </source>
</evidence>
<feature type="binding site" evidence="9">
    <location>
        <position position="260"/>
    </location>
    <ligand>
        <name>ATP</name>
        <dbReference type="ChEBI" id="CHEBI:30616"/>
    </ligand>
</feature>
<evidence type="ECO:0000313" key="12">
    <source>
        <dbReference type="Proteomes" id="UP001218895"/>
    </source>
</evidence>
<evidence type="ECO:0000259" key="10">
    <source>
        <dbReference type="PROSITE" id="PS51165"/>
    </source>
</evidence>
<dbReference type="GO" id="GO:0004810">
    <property type="term" value="F:CCA tRNA nucleotidyltransferase activity"/>
    <property type="evidence" value="ECO:0007669"/>
    <property type="project" value="InterPro"/>
</dbReference>
<feature type="domain" description="THUMP" evidence="10">
    <location>
        <begin position="54"/>
        <end position="158"/>
    </location>
</feature>
<evidence type="ECO:0000256" key="9">
    <source>
        <dbReference type="HAMAP-Rule" id="MF_00021"/>
    </source>
</evidence>
<dbReference type="CDD" id="cd01712">
    <property type="entry name" value="PPase_ThiI"/>
    <property type="match status" value="1"/>
</dbReference>
<comment type="subcellular location">
    <subcellularLocation>
        <location evidence="1 9">Cytoplasm</location>
    </subcellularLocation>
</comment>
<keyword evidence="4 9" id="KW-0808">Transferase</keyword>
<dbReference type="Pfam" id="PF02926">
    <property type="entry name" value="THUMP"/>
    <property type="match status" value="1"/>
</dbReference>
<dbReference type="NCBIfam" id="TIGR00342">
    <property type="entry name" value="tRNA uracil 4-sulfurtransferase ThiI"/>
    <property type="match status" value="1"/>
</dbReference>
<dbReference type="Pfam" id="PF22025">
    <property type="entry name" value="ThiI_fer"/>
    <property type="match status" value="1"/>
</dbReference>
<dbReference type="GO" id="GO:0000049">
    <property type="term" value="F:tRNA binding"/>
    <property type="evidence" value="ECO:0007669"/>
    <property type="project" value="UniProtKB-UniRule"/>
</dbReference>
<dbReference type="InterPro" id="IPR003720">
    <property type="entry name" value="tRNA_STrfase"/>
</dbReference>
<dbReference type="GO" id="GO:0009229">
    <property type="term" value="P:thiamine diphosphate biosynthetic process"/>
    <property type="evidence" value="ECO:0007669"/>
    <property type="project" value="UniProtKB-UniRule"/>
</dbReference>
<dbReference type="Proteomes" id="UP001218895">
    <property type="component" value="Chromosome"/>
</dbReference>
<dbReference type="Gene3D" id="3.30.2130.30">
    <property type="match status" value="1"/>
</dbReference>
<comment type="catalytic activity">
    <reaction evidence="9">
        <text>[ThiI sulfur-carrier protein]-S-sulfanyl-L-cysteine + a uridine in tRNA + 2 reduced [2Fe-2S]-[ferredoxin] + ATP + H(+) = [ThiI sulfur-carrier protein]-L-cysteine + a 4-thiouridine in tRNA + 2 oxidized [2Fe-2S]-[ferredoxin] + AMP + diphosphate</text>
        <dbReference type="Rhea" id="RHEA:24176"/>
        <dbReference type="Rhea" id="RHEA-COMP:10000"/>
        <dbReference type="Rhea" id="RHEA-COMP:10001"/>
        <dbReference type="Rhea" id="RHEA-COMP:13337"/>
        <dbReference type="Rhea" id="RHEA-COMP:13338"/>
        <dbReference type="Rhea" id="RHEA-COMP:13339"/>
        <dbReference type="Rhea" id="RHEA-COMP:13340"/>
        <dbReference type="ChEBI" id="CHEBI:15378"/>
        <dbReference type="ChEBI" id="CHEBI:29950"/>
        <dbReference type="ChEBI" id="CHEBI:30616"/>
        <dbReference type="ChEBI" id="CHEBI:33019"/>
        <dbReference type="ChEBI" id="CHEBI:33737"/>
        <dbReference type="ChEBI" id="CHEBI:33738"/>
        <dbReference type="ChEBI" id="CHEBI:61963"/>
        <dbReference type="ChEBI" id="CHEBI:65315"/>
        <dbReference type="ChEBI" id="CHEBI:136798"/>
        <dbReference type="ChEBI" id="CHEBI:456215"/>
        <dbReference type="EC" id="2.8.1.4"/>
    </reaction>
</comment>
<keyword evidence="12" id="KW-1185">Reference proteome</keyword>
<proteinExistence type="inferred from homology"/>
<dbReference type="SUPFAM" id="SSF52402">
    <property type="entry name" value="Adenine nucleotide alpha hydrolases-like"/>
    <property type="match status" value="1"/>
</dbReference>
<evidence type="ECO:0000313" key="11">
    <source>
        <dbReference type="EMBL" id="WFN37503.1"/>
    </source>
</evidence>
<dbReference type="PANTHER" id="PTHR43209:SF1">
    <property type="entry name" value="TRNA SULFURTRANSFERASE"/>
    <property type="match status" value="1"/>
</dbReference>
<dbReference type="InterPro" id="IPR054173">
    <property type="entry name" value="ThiI_fer"/>
</dbReference>
<feature type="binding site" evidence="9">
    <location>
        <position position="291"/>
    </location>
    <ligand>
        <name>ATP</name>
        <dbReference type="ChEBI" id="CHEBI:30616"/>
    </ligand>
</feature>
<dbReference type="HAMAP" id="MF_00021">
    <property type="entry name" value="ThiI"/>
    <property type="match status" value="1"/>
</dbReference>
<evidence type="ECO:0000256" key="7">
    <source>
        <dbReference type="ARBA" id="ARBA00022884"/>
    </source>
</evidence>
<evidence type="ECO:0000256" key="6">
    <source>
        <dbReference type="ARBA" id="ARBA00022840"/>
    </source>
</evidence>
<dbReference type="SMART" id="SM00981">
    <property type="entry name" value="THUMP"/>
    <property type="match status" value="1"/>
</dbReference>
<comment type="pathway">
    <text evidence="9">Cofactor biosynthesis; thiamine diphosphate biosynthesis.</text>
</comment>
<dbReference type="InterPro" id="IPR050102">
    <property type="entry name" value="tRNA_sulfurtransferase_ThiI"/>
</dbReference>
<evidence type="ECO:0000256" key="8">
    <source>
        <dbReference type="ARBA" id="ARBA00022977"/>
    </source>
</evidence>
<keyword evidence="2 9" id="KW-0963">Cytoplasm</keyword>
<dbReference type="PROSITE" id="PS51165">
    <property type="entry name" value="THUMP"/>
    <property type="match status" value="1"/>
</dbReference>
<keyword evidence="3 9" id="KW-0820">tRNA-binding</keyword>
<dbReference type="GeneID" id="79949474"/>
<dbReference type="Gene3D" id="3.40.50.620">
    <property type="entry name" value="HUPs"/>
    <property type="match status" value="1"/>
</dbReference>
<keyword evidence="5 9" id="KW-0547">Nucleotide-binding</keyword>
<dbReference type="GO" id="GO:0052837">
    <property type="term" value="P:thiazole biosynthetic process"/>
    <property type="evidence" value="ECO:0007669"/>
    <property type="project" value="TreeGrafter"/>
</dbReference>
<dbReference type="CDD" id="cd11716">
    <property type="entry name" value="THUMP_ThiI"/>
    <property type="match status" value="1"/>
</dbReference>
<dbReference type="InterPro" id="IPR049961">
    <property type="entry name" value="ThiI_N"/>
</dbReference>
<dbReference type="InterPro" id="IPR014729">
    <property type="entry name" value="Rossmann-like_a/b/a_fold"/>
</dbReference>
<keyword evidence="8 9" id="KW-0784">Thiamine biosynthesis</keyword>
<protein>
    <recommendedName>
        <fullName evidence="9">Probable tRNA sulfurtransferase</fullName>
        <ecNumber evidence="9">2.8.1.4</ecNumber>
    </recommendedName>
    <alternativeName>
        <fullName evidence="9">Sulfur carrier protein ThiS sulfurtransferase</fullName>
    </alternativeName>
    <alternativeName>
        <fullName evidence="9">Thiamine biosynthesis protein ThiI</fullName>
    </alternativeName>
    <alternativeName>
        <fullName evidence="9">tRNA 4-thiouridine synthase</fullName>
    </alternativeName>
</protein>
<comment type="catalytic activity">
    <reaction evidence="9">
        <text>[ThiS sulfur-carrier protein]-C-terminal Gly-Gly-AMP + S-sulfanyl-L-cysteinyl-[cysteine desulfurase] + AH2 = [ThiS sulfur-carrier protein]-C-terminal-Gly-aminoethanethioate + L-cysteinyl-[cysteine desulfurase] + A + AMP + 2 H(+)</text>
        <dbReference type="Rhea" id="RHEA:43340"/>
        <dbReference type="Rhea" id="RHEA-COMP:12157"/>
        <dbReference type="Rhea" id="RHEA-COMP:12158"/>
        <dbReference type="Rhea" id="RHEA-COMP:12910"/>
        <dbReference type="Rhea" id="RHEA-COMP:19908"/>
        <dbReference type="ChEBI" id="CHEBI:13193"/>
        <dbReference type="ChEBI" id="CHEBI:15378"/>
        <dbReference type="ChEBI" id="CHEBI:17499"/>
        <dbReference type="ChEBI" id="CHEBI:29950"/>
        <dbReference type="ChEBI" id="CHEBI:61963"/>
        <dbReference type="ChEBI" id="CHEBI:90618"/>
        <dbReference type="ChEBI" id="CHEBI:232372"/>
        <dbReference type="ChEBI" id="CHEBI:456215"/>
    </reaction>
</comment>
<feature type="binding site" evidence="9">
    <location>
        <begin position="176"/>
        <end position="177"/>
    </location>
    <ligand>
        <name>ATP</name>
        <dbReference type="ChEBI" id="CHEBI:30616"/>
    </ligand>
</feature>
<dbReference type="GO" id="GO:0005524">
    <property type="term" value="F:ATP binding"/>
    <property type="evidence" value="ECO:0007669"/>
    <property type="project" value="UniProtKB-UniRule"/>
</dbReference>
<dbReference type="PANTHER" id="PTHR43209">
    <property type="entry name" value="TRNA SULFURTRANSFERASE"/>
    <property type="match status" value="1"/>
</dbReference>
<dbReference type="RefSeq" id="WP_278100344.1">
    <property type="nucleotide sequence ID" value="NZ_CP091092.1"/>
</dbReference>
<evidence type="ECO:0000256" key="5">
    <source>
        <dbReference type="ARBA" id="ARBA00022741"/>
    </source>
</evidence>
<reference evidence="11" key="1">
    <citation type="submission" date="2022-01" db="EMBL/GenBank/DDBJ databases">
        <title>Complete genome of Methanomicrobium antiquum DSM 21220.</title>
        <authorList>
            <person name="Chen S.-C."/>
            <person name="You Y.-T."/>
            <person name="Zhou Y.-Z."/>
            <person name="Lai M.-C."/>
        </authorList>
    </citation>
    <scope>NUCLEOTIDE SEQUENCE</scope>
    <source>
        <strain evidence="11">DSM 21220</strain>
    </source>
</reference>
<dbReference type="EC" id="2.8.1.4" evidence="9"/>
<dbReference type="GO" id="GO:0005829">
    <property type="term" value="C:cytosol"/>
    <property type="evidence" value="ECO:0007669"/>
    <property type="project" value="TreeGrafter"/>
</dbReference>
<gene>
    <name evidence="9 11" type="primary">thiI</name>
    <name evidence="11" type="ORF">L1994_03710</name>
</gene>
<dbReference type="InterPro" id="IPR020536">
    <property type="entry name" value="ThiI_AANH"/>
</dbReference>
<dbReference type="AlphaFoldDB" id="A0AAF0FNE7"/>
<feature type="binding site" evidence="9">
    <location>
        <position position="282"/>
    </location>
    <ligand>
        <name>ATP</name>
        <dbReference type="ChEBI" id="CHEBI:30616"/>
    </ligand>
</feature>
<organism evidence="11 12">
    <name type="scientific">Methanomicrobium antiquum</name>
    <dbReference type="NCBI Taxonomy" id="487686"/>
    <lineage>
        <taxon>Archaea</taxon>
        <taxon>Methanobacteriati</taxon>
        <taxon>Methanobacteriota</taxon>
        <taxon>Stenosarchaea group</taxon>
        <taxon>Methanomicrobia</taxon>
        <taxon>Methanomicrobiales</taxon>
        <taxon>Methanomicrobiaceae</taxon>
        <taxon>Methanomicrobium</taxon>
    </lineage>
</organism>
<dbReference type="Pfam" id="PF02568">
    <property type="entry name" value="ThiI"/>
    <property type="match status" value="1"/>
</dbReference>
<keyword evidence="7 9" id="KW-0694">RNA-binding</keyword>
<accession>A0AAF0FNE7</accession>
<dbReference type="KEGG" id="manq:L1994_03710"/>
<dbReference type="SUPFAM" id="SSF143437">
    <property type="entry name" value="THUMP domain-like"/>
    <property type="match status" value="1"/>
</dbReference>
<keyword evidence="6 9" id="KW-0067">ATP-binding</keyword>
<comment type="function">
    <text evidence="9">Catalyzes the ATP-dependent transfer of a sulfur to tRNA to produce 4-thiouridine in position 8 of tRNAs, which functions as a near-UV photosensor. Also catalyzes the transfer of sulfur to the sulfur carrier protein ThiS, forming ThiS-thiocarboxylate. This is a step in the synthesis of thiazole, in the thiamine biosynthesis pathway. The sulfur is donated as persulfide by IscS.</text>
</comment>
<name>A0AAF0FNE7_9EURY</name>
<comment type="similarity">
    <text evidence="9">Belongs to the ThiI family.</text>
</comment>
<evidence type="ECO:0000256" key="4">
    <source>
        <dbReference type="ARBA" id="ARBA00022679"/>
    </source>
</evidence>
<feature type="binding site" evidence="9">
    <location>
        <begin position="201"/>
        <end position="202"/>
    </location>
    <ligand>
        <name>ATP</name>
        <dbReference type="ChEBI" id="CHEBI:30616"/>
    </ligand>
</feature>
<dbReference type="GO" id="GO:0002937">
    <property type="term" value="P:tRNA 4-thiouridine biosynthesis"/>
    <property type="evidence" value="ECO:0007669"/>
    <property type="project" value="TreeGrafter"/>
</dbReference>
<dbReference type="GO" id="GO:0140741">
    <property type="term" value="F:tRNA-uracil-4 sulfurtransferase activity"/>
    <property type="evidence" value="ECO:0007669"/>
    <property type="project" value="UniProtKB-EC"/>
</dbReference>
<sequence length="392" mass="42983">MAKYGELFLKSESVQRYYTKLLTKNIRMALNAAGLKADIELHRGRILISGDNTKDIADTVSKVFGIVGVSIAVLTSPERSEIEEAAAEFASKKLKSGMTFAVRPRRSNITGFTSQELGASTGSRIYQRVPGLTVNLTDPDYEIFVEARKEGGLIYDNSIEGPGGLPVGTQGKVLSLLSAGIDSPVASWLVMKRGCIVSYVHFNSEKYMGADTKKASLENLANLSLWTPGHSVEMVCVKIDKFYDSLVNVENQKNRCLICKRFMLRIASEIVRKEGYLAIVMGNNLGQVASQTLSNISVVESVVPPDIPVIQPLITYDKEETVKIARKIKTFRNLAGDVGCSVVPKHPAVSATSESVIEDEKELDIKELMKICLLDVKKYRALNGEIISPDES</sequence>